<sequence length="91" mass="10843">MIKPRVPVQLLSLHHWTPTRFQRQNAAPCPHAWCYDSNCTDWWVWHVFRDRELPVLTSEANDFHIQWHSDWEAKGVWVDRAPVLEKNGGKI</sequence>
<name>A0A4Y2QWE7_ARAVE</name>
<reference evidence="1 2" key="1">
    <citation type="journal article" date="2019" name="Sci. Rep.">
        <title>Orb-weaving spider Araneus ventricosus genome elucidates the spidroin gene catalogue.</title>
        <authorList>
            <person name="Kono N."/>
            <person name="Nakamura H."/>
            <person name="Ohtoshi R."/>
            <person name="Moran D.A.P."/>
            <person name="Shinohara A."/>
            <person name="Yoshida Y."/>
            <person name="Fujiwara M."/>
            <person name="Mori M."/>
            <person name="Tomita M."/>
            <person name="Arakawa K."/>
        </authorList>
    </citation>
    <scope>NUCLEOTIDE SEQUENCE [LARGE SCALE GENOMIC DNA]</scope>
</reference>
<accession>A0A4Y2QWE7</accession>
<gene>
    <name evidence="1" type="ORF">AVEN_255827_1</name>
</gene>
<keyword evidence="2" id="KW-1185">Reference proteome</keyword>
<evidence type="ECO:0000313" key="2">
    <source>
        <dbReference type="Proteomes" id="UP000499080"/>
    </source>
</evidence>
<dbReference type="Proteomes" id="UP000499080">
    <property type="component" value="Unassembled WGS sequence"/>
</dbReference>
<organism evidence="1 2">
    <name type="scientific">Araneus ventricosus</name>
    <name type="common">Orbweaver spider</name>
    <name type="synonym">Epeira ventricosa</name>
    <dbReference type="NCBI Taxonomy" id="182803"/>
    <lineage>
        <taxon>Eukaryota</taxon>
        <taxon>Metazoa</taxon>
        <taxon>Ecdysozoa</taxon>
        <taxon>Arthropoda</taxon>
        <taxon>Chelicerata</taxon>
        <taxon>Arachnida</taxon>
        <taxon>Araneae</taxon>
        <taxon>Araneomorphae</taxon>
        <taxon>Entelegynae</taxon>
        <taxon>Araneoidea</taxon>
        <taxon>Araneidae</taxon>
        <taxon>Araneus</taxon>
    </lineage>
</organism>
<dbReference type="EMBL" id="BGPR01015036">
    <property type="protein sequence ID" value="GBN67754.1"/>
    <property type="molecule type" value="Genomic_DNA"/>
</dbReference>
<protein>
    <submittedName>
        <fullName evidence="1">Uncharacterized protein</fullName>
    </submittedName>
</protein>
<dbReference type="AlphaFoldDB" id="A0A4Y2QWE7"/>
<comment type="caution">
    <text evidence="1">The sequence shown here is derived from an EMBL/GenBank/DDBJ whole genome shotgun (WGS) entry which is preliminary data.</text>
</comment>
<evidence type="ECO:0000313" key="1">
    <source>
        <dbReference type="EMBL" id="GBN67754.1"/>
    </source>
</evidence>
<proteinExistence type="predicted"/>